<dbReference type="Proteomes" id="UP000003793">
    <property type="component" value="Unassembled WGS sequence"/>
</dbReference>
<dbReference type="Pfam" id="PF26233">
    <property type="entry name" value="NicX"/>
    <property type="match status" value="1"/>
</dbReference>
<evidence type="ECO:0000313" key="3">
    <source>
        <dbReference type="Proteomes" id="UP000003793"/>
    </source>
</evidence>
<name>C0B842_9FIRM</name>
<dbReference type="InterPro" id="IPR052170">
    <property type="entry name" value="M29_Exopeptidase"/>
</dbReference>
<protein>
    <recommendedName>
        <fullName evidence="4">Thermophilic metalloprotease (M29)</fullName>
    </recommendedName>
</protein>
<dbReference type="AlphaFoldDB" id="C0B842"/>
<dbReference type="PANTHER" id="PTHR34448:SF1">
    <property type="entry name" value="BLL6088 PROTEIN"/>
    <property type="match status" value="1"/>
</dbReference>
<reference evidence="2 3" key="2">
    <citation type="submission" date="2009-03" db="EMBL/GenBank/DDBJ databases">
        <title>Draft genome sequence of Coprococcus comes (ATCC 27758).</title>
        <authorList>
            <person name="Sudarsanam P."/>
            <person name="Ley R."/>
            <person name="Guruge J."/>
            <person name="Turnbaugh P.J."/>
            <person name="Mahowald M."/>
            <person name="Liep D."/>
            <person name="Gordon J."/>
        </authorList>
    </citation>
    <scope>NUCLEOTIDE SEQUENCE [LARGE SCALE GENOMIC DNA]</scope>
    <source>
        <strain evidence="2 3">ATCC 27758</strain>
    </source>
</reference>
<comment type="caution">
    <text evidence="2">The sequence shown here is derived from an EMBL/GenBank/DDBJ whole genome shotgun (WGS) entry which is preliminary data.</text>
</comment>
<evidence type="ECO:0008006" key="4">
    <source>
        <dbReference type="Google" id="ProtNLM"/>
    </source>
</evidence>
<dbReference type="HOGENOM" id="CLU_1924021_0_0_9"/>
<evidence type="ECO:0000313" key="2">
    <source>
        <dbReference type="EMBL" id="EEG90579.1"/>
    </source>
</evidence>
<gene>
    <name evidence="2" type="ORF">COPCOM_01316</name>
</gene>
<dbReference type="EMBL" id="ABVR01000038">
    <property type="protein sequence ID" value="EEG90579.1"/>
    <property type="molecule type" value="Genomic_DNA"/>
</dbReference>
<dbReference type="GO" id="GO:0046872">
    <property type="term" value="F:metal ion binding"/>
    <property type="evidence" value="ECO:0007669"/>
    <property type="project" value="UniProtKB-KW"/>
</dbReference>
<sequence length="131" mass="14577">MVLDGSLGYIGRAEEPTRILFKGGRITEIEETPTGIRLKKYMEDYQDPRIYIAGELGIGLNSCSQCLGNCYIEDESAYGTFHVGLGRNIALGGIQNAKGHFDLVCMEPDIYTDNRQIMQQGKVIIPEPVLY</sequence>
<accession>C0B842</accession>
<dbReference type="SUPFAM" id="SSF144052">
    <property type="entry name" value="Thermophilic metalloprotease-like"/>
    <property type="match status" value="1"/>
</dbReference>
<organism evidence="2 3">
    <name type="scientific">Coprococcus comes ATCC 27758</name>
    <dbReference type="NCBI Taxonomy" id="470146"/>
    <lineage>
        <taxon>Bacteria</taxon>
        <taxon>Bacillati</taxon>
        <taxon>Bacillota</taxon>
        <taxon>Clostridia</taxon>
        <taxon>Lachnospirales</taxon>
        <taxon>Lachnospiraceae</taxon>
        <taxon>Coprococcus</taxon>
    </lineage>
</organism>
<reference evidence="2 3" key="1">
    <citation type="submission" date="2009-02" db="EMBL/GenBank/DDBJ databases">
        <authorList>
            <person name="Fulton L."/>
            <person name="Clifton S."/>
            <person name="Fulton B."/>
            <person name="Xu J."/>
            <person name="Minx P."/>
            <person name="Pepin K.H."/>
            <person name="Johnson M."/>
            <person name="Bhonagiri V."/>
            <person name="Nash W.E."/>
            <person name="Mardis E.R."/>
            <person name="Wilson R.K."/>
        </authorList>
    </citation>
    <scope>NUCLEOTIDE SEQUENCE [LARGE SCALE GENOMIC DNA]</scope>
    <source>
        <strain evidence="2 3">ATCC 27758</strain>
    </source>
</reference>
<dbReference type="InterPro" id="IPR058739">
    <property type="entry name" value="NicX"/>
</dbReference>
<keyword evidence="1" id="KW-0479">Metal-binding</keyword>
<proteinExistence type="predicted"/>
<evidence type="ECO:0000256" key="1">
    <source>
        <dbReference type="ARBA" id="ARBA00022723"/>
    </source>
</evidence>
<dbReference type="PANTHER" id="PTHR34448">
    <property type="entry name" value="AMINOPEPTIDASE"/>
    <property type="match status" value="1"/>
</dbReference>